<gene>
    <name evidence="1" type="ORF">EVOR1521_LOCUS25681</name>
</gene>
<proteinExistence type="predicted"/>
<reference evidence="1" key="1">
    <citation type="submission" date="2023-08" db="EMBL/GenBank/DDBJ databases">
        <authorList>
            <person name="Chen Y."/>
            <person name="Shah S."/>
            <person name="Dougan E. K."/>
            <person name="Thang M."/>
            <person name="Chan C."/>
        </authorList>
    </citation>
    <scope>NUCLEOTIDE SEQUENCE</scope>
</reference>
<keyword evidence="2" id="KW-1185">Reference proteome</keyword>
<dbReference type="AlphaFoldDB" id="A0AA36JC26"/>
<sequence length="195" mass="22060">MADMKVEILEGLLGDLYSIFPIQVGLSDVGHSGTRNRLYIILACKEKLLMLHNPTDLYSHVSSELKQLGSTQPGDYLTAGNLEIQLDAMEVATSGKIFRSNMQDLSYLLSERERLVVTQLSDEYRRRFNADPADNRNLVYFTGDNPTFAMTWSGASNRLPTFRRNAATGKFWFPAAQRWLTNCEKLLGPQMLFVT</sequence>
<organism evidence="1 2">
    <name type="scientific">Effrenium voratum</name>
    <dbReference type="NCBI Taxonomy" id="2562239"/>
    <lineage>
        <taxon>Eukaryota</taxon>
        <taxon>Sar</taxon>
        <taxon>Alveolata</taxon>
        <taxon>Dinophyceae</taxon>
        <taxon>Suessiales</taxon>
        <taxon>Symbiodiniaceae</taxon>
        <taxon>Effrenium</taxon>
    </lineage>
</organism>
<evidence type="ECO:0000313" key="1">
    <source>
        <dbReference type="EMBL" id="CAJ1402897.1"/>
    </source>
</evidence>
<name>A0AA36JC26_9DINO</name>
<dbReference type="EMBL" id="CAUJNA010003472">
    <property type="protein sequence ID" value="CAJ1402897.1"/>
    <property type="molecule type" value="Genomic_DNA"/>
</dbReference>
<accession>A0AA36JC26</accession>
<evidence type="ECO:0000313" key="2">
    <source>
        <dbReference type="Proteomes" id="UP001178507"/>
    </source>
</evidence>
<dbReference type="Proteomes" id="UP001178507">
    <property type="component" value="Unassembled WGS sequence"/>
</dbReference>
<protein>
    <submittedName>
        <fullName evidence="1">Uncharacterized protein</fullName>
    </submittedName>
</protein>
<comment type="caution">
    <text evidence="1">The sequence shown here is derived from an EMBL/GenBank/DDBJ whole genome shotgun (WGS) entry which is preliminary data.</text>
</comment>